<evidence type="ECO:0000313" key="4">
    <source>
        <dbReference type="Proteomes" id="UP000472372"/>
    </source>
</evidence>
<dbReference type="InterPro" id="IPR053185">
    <property type="entry name" value="SET_domain_protein"/>
</dbReference>
<dbReference type="Gene3D" id="2.170.270.10">
    <property type="entry name" value="SET domain"/>
    <property type="match status" value="1"/>
</dbReference>
<proteinExistence type="predicted"/>
<evidence type="ECO:0000256" key="1">
    <source>
        <dbReference type="SAM" id="MobiDB-lite"/>
    </source>
</evidence>
<dbReference type="Gene3D" id="1.25.40.10">
    <property type="entry name" value="Tetratricopeptide repeat domain"/>
    <property type="match status" value="1"/>
</dbReference>
<reference evidence="3" key="1">
    <citation type="submission" date="2021-02" db="EMBL/GenBank/DDBJ databases">
        <authorList>
            <person name="Syme A R."/>
            <person name="Syme A R."/>
            <person name="Moolhuijzen P."/>
        </authorList>
    </citation>
    <scope>NUCLEOTIDE SEQUENCE</scope>
    <source>
        <strain evidence="3">W1-1</strain>
    </source>
</reference>
<name>A0A6S6VSN9_9PLEO</name>
<evidence type="ECO:0000313" key="3">
    <source>
        <dbReference type="EMBL" id="CAE7009860.1"/>
    </source>
</evidence>
<dbReference type="InterPro" id="IPR001214">
    <property type="entry name" value="SET_dom"/>
</dbReference>
<dbReference type="CDD" id="cd20071">
    <property type="entry name" value="SET_SMYD"/>
    <property type="match status" value="1"/>
</dbReference>
<feature type="signal peptide" evidence="2">
    <location>
        <begin position="1"/>
        <end position="23"/>
    </location>
</feature>
<dbReference type="InterPro" id="IPR046341">
    <property type="entry name" value="SET_dom_sf"/>
</dbReference>
<dbReference type="PROSITE" id="PS50280">
    <property type="entry name" value="SET"/>
    <property type="match status" value="1"/>
</dbReference>
<accession>A0A6S6VSN9</accession>
<dbReference type="PANTHER" id="PTHR47332:SF6">
    <property type="entry name" value="SET DOMAIN-CONTAINING PROTEIN"/>
    <property type="match status" value="1"/>
</dbReference>
<organism evidence="3 4">
    <name type="scientific">Pyrenophora teres f. teres</name>
    <dbReference type="NCBI Taxonomy" id="97479"/>
    <lineage>
        <taxon>Eukaryota</taxon>
        <taxon>Fungi</taxon>
        <taxon>Dikarya</taxon>
        <taxon>Ascomycota</taxon>
        <taxon>Pezizomycotina</taxon>
        <taxon>Dothideomycetes</taxon>
        <taxon>Pleosporomycetidae</taxon>
        <taxon>Pleosporales</taxon>
        <taxon>Pleosporineae</taxon>
        <taxon>Pleosporaceae</taxon>
        <taxon>Pyrenophora</taxon>
    </lineage>
</organism>
<dbReference type="Pfam" id="PF00856">
    <property type="entry name" value="SET"/>
    <property type="match status" value="1"/>
</dbReference>
<gene>
    <name evidence="3" type="ORF">PTTW11_01913</name>
</gene>
<feature type="region of interest" description="Disordered" evidence="1">
    <location>
        <begin position="52"/>
        <end position="76"/>
    </location>
</feature>
<protein>
    <submittedName>
        <fullName evidence="3">SET domain-containing protein</fullName>
    </submittedName>
</protein>
<keyword evidence="2" id="KW-0732">Signal</keyword>
<evidence type="ECO:0000256" key="2">
    <source>
        <dbReference type="SAM" id="SignalP"/>
    </source>
</evidence>
<dbReference type="AlphaFoldDB" id="A0A6S6VSN9"/>
<dbReference type="PANTHER" id="PTHR47332">
    <property type="entry name" value="SET DOMAIN-CONTAINING PROTEIN 5"/>
    <property type="match status" value="1"/>
</dbReference>
<dbReference type="Proteomes" id="UP000472372">
    <property type="component" value="Chromosome 2"/>
</dbReference>
<dbReference type="InterPro" id="IPR011990">
    <property type="entry name" value="TPR-like_helical_dom_sf"/>
</dbReference>
<dbReference type="SUPFAM" id="SSF82199">
    <property type="entry name" value="SET domain"/>
    <property type="match status" value="1"/>
</dbReference>
<dbReference type="EMBL" id="HG992978">
    <property type="protein sequence ID" value="CAE7009860.1"/>
    <property type="molecule type" value="Genomic_DNA"/>
</dbReference>
<sequence length="450" mass="49593">MYLKMRTISFVLAQSALVRSARAFTSLYTSPLYALQLQTSLDGGSEYASWTPLQHPDMFPQNHNQETEDTDNSPWTHPPICTPVLQTINSTLCIYTSTTYSSNRGISIFTTPSLAKTFASLPAFTSPQPPLINTPTNAYTATAIPGKGLGMLAARDLNFGDVVTAHTPTFVAYLEVELSTLERERWWRRAVEQLPKESRDAFLDLATVYGDERVKVQDVVKSNTFRVDVGGGVGHLAIWPETSRANHGCAPNAQYVIDPEHLTQVVRVTRPIAAGEEITIACKLPFLIPLLSLHNPSNKQPPDTTPLEPTPLRQKHLQTGFHFNCTCSRCTSPTSDATLSRMETIQSQLNDWSATSPAASPSTSLALVDELMGLYRSEGLEGFMDLAYGYAALAYSAVGDRDMALRYAELAKEAILLKDGKWVANFGVWEELIGNVEGHWSWMMRKGGGE</sequence>
<feature type="chain" id="PRO_5043377693" evidence="2">
    <location>
        <begin position="24"/>
        <end position="450"/>
    </location>
</feature>